<comment type="caution">
    <text evidence="2">The sequence shown here is derived from an EMBL/GenBank/DDBJ whole genome shotgun (WGS) entry which is preliminary data.</text>
</comment>
<evidence type="ECO:0000313" key="3">
    <source>
        <dbReference type="Proteomes" id="UP000051757"/>
    </source>
</evidence>
<dbReference type="Proteomes" id="UP000051757">
    <property type="component" value="Unassembled WGS sequence"/>
</dbReference>
<dbReference type="OrthoDB" id="6421171at2"/>
<feature type="signal peptide" evidence="1">
    <location>
        <begin position="1"/>
        <end position="28"/>
    </location>
</feature>
<gene>
    <name evidence="2" type="ORF">ARC23_01865</name>
</gene>
<accession>A0A0R0B4E7</accession>
<sequence>MPSVTVIRRLSRGWAAALLLLLSPVVSAQSLLCGTFKDAGSGARLQVESPVQGRLLAPGVAPEPYNLERLGESLVMASLATGNVSALQIASDGRILASEDHHYTLESAAECRPPPVFAAGSCRADIAQCIDDMALAGPDRWRQWCREDVPFACNLLIEDYRSDARNDLLVEMALASDRQAPPTPAACEQGTASYDQAACEQAEMASRARDIGWAFSLAGSTPHQVPLPAAQLDEVSTLCREHPSASFCHATAVALWASKRLLPARDALQLACRVGQDPQACSAATPLASLSPADMAVAPLDALPCGRFQAQAGDLVFGEDGRVRMAGQEPQPAALREGAVHVRSGKGEDRVFWQLANGDLVANDRDNRFTRYLRDGSASHCAARAGTGTGPAVK</sequence>
<reference evidence="2 3" key="1">
    <citation type="journal article" date="2016" name="Front. Microbiol.">
        <title>Genome Sequence of Type Strains of Genus Stenotrophomonas.</title>
        <authorList>
            <person name="Patil P.P."/>
            <person name="Midha S."/>
            <person name="Kumar S."/>
            <person name="Patil P.B."/>
        </authorList>
    </citation>
    <scope>NUCLEOTIDE SEQUENCE [LARGE SCALE GENOMIC DNA]</scope>
    <source>
        <strain evidence="2 3">LMG 978</strain>
    </source>
</reference>
<name>A0A0R0B4E7_9GAMM</name>
<organism evidence="2 3">
    <name type="scientific">Stenotrophomonas beteli</name>
    <dbReference type="NCBI Taxonomy" id="3384461"/>
    <lineage>
        <taxon>Bacteria</taxon>
        <taxon>Pseudomonadati</taxon>
        <taxon>Pseudomonadota</taxon>
        <taxon>Gammaproteobacteria</taxon>
        <taxon>Lysobacterales</taxon>
        <taxon>Lysobacteraceae</taxon>
        <taxon>Stenotrophomonas</taxon>
        <taxon>Stenotrophomonas maltophilia group</taxon>
    </lineage>
</organism>
<evidence type="ECO:0000256" key="1">
    <source>
        <dbReference type="SAM" id="SignalP"/>
    </source>
</evidence>
<dbReference type="AlphaFoldDB" id="A0A0R0B4E7"/>
<feature type="chain" id="PRO_5006391883" evidence="1">
    <location>
        <begin position="29"/>
        <end position="394"/>
    </location>
</feature>
<proteinExistence type="predicted"/>
<protein>
    <submittedName>
        <fullName evidence="2">Uncharacterized protein</fullName>
    </submittedName>
</protein>
<evidence type="ECO:0000313" key="2">
    <source>
        <dbReference type="EMBL" id="KRG48599.1"/>
    </source>
</evidence>
<keyword evidence="1" id="KW-0732">Signal</keyword>
<keyword evidence="3" id="KW-1185">Reference proteome</keyword>
<dbReference type="EMBL" id="LLXV01000055">
    <property type="protein sequence ID" value="KRG48599.1"/>
    <property type="molecule type" value="Genomic_DNA"/>
</dbReference>